<feature type="region of interest" description="Disordered" evidence="1">
    <location>
        <begin position="65"/>
        <end position="100"/>
    </location>
</feature>
<reference evidence="3" key="1">
    <citation type="submission" date="2019-03" db="EMBL/GenBank/DDBJ databases">
        <title>Improved annotation for the trematode Fasciola hepatica.</title>
        <authorList>
            <person name="Choi Y.-J."/>
            <person name="Martin J."/>
            <person name="Mitreva M."/>
        </authorList>
    </citation>
    <scope>NUCLEOTIDE SEQUENCE [LARGE SCALE GENOMIC DNA]</scope>
</reference>
<keyword evidence="4" id="KW-1185">Reference proteome</keyword>
<proteinExistence type="predicted"/>
<accession>A0A2H1BR54</accession>
<dbReference type="InterPro" id="IPR017336">
    <property type="entry name" value="Snurportin-1"/>
</dbReference>
<dbReference type="Proteomes" id="UP000230066">
    <property type="component" value="Unassembled WGS sequence"/>
</dbReference>
<organism evidence="3 4">
    <name type="scientific">Fasciola hepatica</name>
    <name type="common">Liver fluke</name>
    <dbReference type="NCBI Taxonomy" id="6192"/>
    <lineage>
        <taxon>Eukaryota</taxon>
        <taxon>Metazoa</taxon>
        <taxon>Spiralia</taxon>
        <taxon>Lophotrochozoa</taxon>
        <taxon>Platyhelminthes</taxon>
        <taxon>Trematoda</taxon>
        <taxon>Digenea</taxon>
        <taxon>Plagiorchiida</taxon>
        <taxon>Echinostomata</taxon>
        <taxon>Echinostomatoidea</taxon>
        <taxon>Fasciolidae</taxon>
        <taxon>Fasciola</taxon>
    </lineage>
</organism>
<dbReference type="InterPro" id="IPR024721">
    <property type="entry name" value="Snurportin-1_N"/>
</dbReference>
<dbReference type="PANTHER" id="PTHR13403:SF6">
    <property type="entry name" value="SNURPORTIN-1"/>
    <property type="match status" value="1"/>
</dbReference>
<feature type="domain" description="Snurportin-1 N-terminal" evidence="2">
    <location>
        <begin position="34"/>
        <end position="74"/>
    </location>
</feature>
<dbReference type="Gene3D" id="3.30.470.30">
    <property type="entry name" value="DNA ligase/mRNA capping enzyme"/>
    <property type="match status" value="1"/>
</dbReference>
<comment type="caution">
    <text evidence="3">The sequence shown here is derived from an EMBL/GenBank/DDBJ whole genome shotgun (WGS) entry which is preliminary data.</text>
</comment>
<dbReference type="GO" id="GO:0005737">
    <property type="term" value="C:cytoplasm"/>
    <property type="evidence" value="ECO:0007669"/>
    <property type="project" value="InterPro"/>
</dbReference>
<dbReference type="EMBL" id="JXXN02018876">
    <property type="protein sequence ID" value="THD17966.1"/>
    <property type="molecule type" value="Genomic_DNA"/>
</dbReference>
<dbReference type="GO" id="GO:0061015">
    <property type="term" value="P:snRNA import into nucleus"/>
    <property type="evidence" value="ECO:0007669"/>
    <property type="project" value="InterPro"/>
</dbReference>
<evidence type="ECO:0000313" key="3">
    <source>
        <dbReference type="EMBL" id="THD17966.1"/>
    </source>
</evidence>
<evidence type="ECO:0000259" key="2">
    <source>
        <dbReference type="Pfam" id="PF11538"/>
    </source>
</evidence>
<dbReference type="Pfam" id="PF11538">
    <property type="entry name" value="Snurportin1"/>
    <property type="match status" value="1"/>
</dbReference>
<sequence>MQGQKEFDQLVQEMDLSLSVDSTTAAVVKEDVNHPRMSLYKNRGRALDQEKRWWQSLRMHRSKANRDTTFDRNRGMSSPSSTQASVESKKRSGRKNPWVSKSTDYVGSSWRSYSNHLMLAEWLLFFPPSFFESYVFKLCPKGRQVFVRAQKVSRFSYLDLSLVNLSFISQAGLHLLVLVEVLVLSSP</sequence>
<feature type="compositionally biased region" description="Basic and acidic residues" evidence="1">
    <location>
        <begin position="65"/>
        <end position="74"/>
    </location>
</feature>
<dbReference type="AlphaFoldDB" id="A0A2H1BR54"/>
<name>A0A2H1BR54_FASHE</name>
<evidence type="ECO:0000313" key="4">
    <source>
        <dbReference type="Proteomes" id="UP000230066"/>
    </source>
</evidence>
<evidence type="ECO:0000256" key="1">
    <source>
        <dbReference type="SAM" id="MobiDB-lite"/>
    </source>
</evidence>
<feature type="compositionally biased region" description="Polar residues" evidence="1">
    <location>
        <begin position="75"/>
        <end position="86"/>
    </location>
</feature>
<gene>
    <name evidence="3" type="ORF">D915_011119</name>
</gene>
<dbReference type="PANTHER" id="PTHR13403">
    <property type="entry name" value="SNURPORTIN1 RNUT1 PROTEIN RNA, U TRANSPORTER 1"/>
    <property type="match status" value="1"/>
</dbReference>
<protein>
    <recommendedName>
        <fullName evidence="2">Snurportin-1 N-terminal domain-containing protein</fullName>
    </recommendedName>
</protein>
<dbReference type="GO" id="GO:0005634">
    <property type="term" value="C:nucleus"/>
    <property type="evidence" value="ECO:0007669"/>
    <property type="project" value="InterPro"/>
</dbReference>